<comment type="caution">
    <text evidence="1">The sequence shown here is derived from an EMBL/GenBank/DDBJ whole genome shotgun (WGS) entry which is preliminary data.</text>
</comment>
<protein>
    <submittedName>
        <fullName evidence="1">SusD/RagB family nutrient-binding outer membrane lipoprotein</fullName>
    </submittedName>
</protein>
<keyword evidence="2" id="KW-1185">Reference proteome</keyword>
<accession>A0ABS8PXC5</accession>
<dbReference type="RefSeq" id="WP_231008294.1">
    <property type="nucleotide sequence ID" value="NZ_JAJNEC010000007.1"/>
</dbReference>
<evidence type="ECO:0000313" key="1">
    <source>
        <dbReference type="EMBL" id="MCD2425730.1"/>
    </source>
</evidence>
<evidence type="ECO:0000313" key="2">
    <source>
        <dbReference type="Proteomes" id="UP001199816"/>
    </source>
</evidence>
<dbReference type="Pfam" id="PF12771">
    <property type="entry name" value="SusD-like_2"/>
    <property type="match status" value="1"/>
</dbReference>
<keyword evidence="1" id="KW-0449">Lipoprotein</keyword>
<name>A0ABS8PXC5_9BACT</name>
<dbReference type="InterPro" id="IPR041662">
    <property type="entry name" value="SusD-like_2"/>
</dbReference>
<dbReference type="EMBL" id="JAJNEC010000007">
    <property type="protein sequence ID" value="MCD2425730.1"/>
    <property type="molecule type" value="Genomic_DNA"/>
</dbReference>
<dbReference type="SUPFAM" id="SSF48452">
    <property type="entry name" value="TPR-like"/>
    <property type="match status" value="1"/>
</dbReference>
<sequence>MNIKNYILTLATVGLLTTGCKKGFFDINVSPNNPAEATPALVLPSAVAGSAFVFGGYYQAVGAYWTQQYAQSAGASQWADWESYNLTDNDFDRQFTTLYAGALYDYKYVKDKASAASSWKFYAIAGLMQAYTFQVLADLYDKIPFTEALNGTGTLQPKYDDGQAVYDGLLAMIDDALSKDLSSASVPNPGTTDVIFGGDMGKWRQFANTLKLKIYLRYVNVDANKYSTQIKALLAENNFLTSDAAFTSFKAEQTGANPFYNTFVDRLAGNVIANTTLMSWLTEHSDPRRNGIYKASETGSTWASLNSGQYLTATGTIKSFATPNIGSTYPVYFFTKEEVLFLIAEAEARYGSAANAKTAFDAGVKASFDSYSLGGSAIVYPYNGVPSIIEQKWVASTNKRSLEAFFDYNRTGYPAGIFTRPPTSIWSGNDRPKRFFFAASERKSNSNTPQRVDLNVPVWWAKQ</sequence>
<dbReference type="InterPro" id="IPR011990">
    <property type="entry name" value="TPR-like_helical_dom_sf"/>
</dbReference>
<gene>
    <name evidence="1" type="ORF">LQ567_23300</name>
</gene>
<reference evidence="1 2" key="1">
    <citation type="submission" date="2021-11" db="EMBL/GenBank/DDBJ databases">
        <title>Genomic of Niabella pedocola.</title>
        <authorList>
            <person name="Wu T."/>
        </authorList>
    </citation>
    <scope>NUCLEOTIDE SEQUENCE [LARGE SCALE GENOMIC DNA]</scope>
    <source>
        <strain evidence="1 2">JCM 31011</strain>
    </source>
</reference>
<dbReference type="PROSITE" id="PS51257">
    <property type="entry name" value="PROKAR_LIPOPROTEIN"/>
    <property type="match status" value="1"/>
</dbReference>
<dbReference type="Gene3D" id="1.25.40.390">
    <property type="match status" value="1"/>
</dbReference>
<dbReference type="Proteomes" id="UP001199816">
    <property type="component" value="Unassembled WGS sequence"/>
</dbReference>
<organism evidence="1 2">
    <name type="scientific">Niabella pedocola</name>
    <dbReference type="NCBI Taxonomy" id="1752077"/>
    <lineage>
        <taxon>Bacteria</taxon>
        <taxon>Pseudomonadati</taxon>
        <taxon>Bacteroidota</taxon>
        <taxon>Chitinophagia</taxon>
        <taxon>Chitinophagales</taxon>
        <taxon>Chitinophagaceae</taxon>
        <taxon>Niabella</taxon>
    </lineage>
</organism>
<proteinExistence type="predicted"/>